<dbReference type="CDD" id="cd22752">
    <property type="entry name" value="OTU_OTUD5-like"/>
    <property type="match status" value="1"/>
</dbReference>
<dbReference type="GO" id="GO:0004843">
    <property type="term" value="F:cysteine-type deubiquitinase activity"/>
    <property type="evidence" value="ECO:0007669"/>
    <property type="project" value="UniProtKB-EC"/>
</dbReference>
<comment type="caution">
    <text evidence="9">The sequence shown here is derived from an EMBL/GenBank/DDBJ whole genome shotgun (WGS) entry which is preliminary data.</text>
</comment>
<keyword evidence="10" id="KW-1185">Reference proteome</keyword>
<sequence>MEQNFCRALKEKKGFIIKPMKEDGACLFRAVADQIYGDQEMHSTIRSHCMDYIAKNADYFKQYMTEDIERYLARKRQDNCFGNHIEIIAIAEIYNRPIEVYEYSLEPKNTFQAEFQTDNEPIRLSYHGRMHYNSVVNPFKATIGVGLGLPQLIPGLAEKNLLNEALKKSEEFHIEKTMLDDKLKASDWEATNEELMEMVARESYLQWLKDNEQRDSVNMLQANAAPASCSSWSSNDLTNCFSREKLKFSSSSKSSPASNAKASSKISSSVSTNLNKEFEDIDLFALTNQTVDQSTLQDDEDILARVLAESQQEYLDSLKMKHQKQNSSHQF</sequence>
<dbReference type="EC" id="3.4.19.12" evidence="3"/>
<dbReference type="Proteomes" id="UP000276133">
    <property type="component" value="Unassembled WGS sequence"/>
</dbReference>
<name>A0A3M7Q239_BRAPC</name>
<dbReference type="PANTHER" id="PTHR12419">
    <property type="entry name" value="OTU DOMAIN CONTAINING PROTEIN"/>
    <property type="match status" value="1"/>
</dbReference>
<dbReference type="SUPFAM" id="SSF54001">
    <property type="entry name" value="Cysteine proteinases"/>
    <property type="match status" value="1"/>
</dbReference>
<evidence type="ECO:0000256" key="7">
    <source>
        <dbReference type="ARBA" id="ARBA00033460"/>
    </source>
</evidence>
<evidence type="ECO:0000256" key="1">
    <source>
        <dbReference type="ARBA" id="ARBA00000707"/>
    </source>
</evidence>
<comment type="similarity">
    <text evidence="2">Belongs to the peptidase C85 family.</text>
</comment>
<organism evidence="9 10">
    <name type="scientific">Brachionus plicatilis</name>
    <name type="common">Marine rotifer</name>
    <name type="synonym">Brachionus muelleri</name>
    <dbReference type="NCBI Taxonomy" id="10195"/>
    <lineage>
        <taxon>Eukaryota</taxon>
        <taxon>Metazoa</taxon>
        <taxon>Spiralia</taxon>
        <taxon>Gnathifera</taxon>
        <taxon>Rotifera</taxon>
        <taxon>Eurotatoria</taxon>
        <taxon>Monogononta</taxon>
        <taxon>Pseudotrocha</taxon>
        <taxon>Ploima</taxon>
        <taxon>Brachionidae</taxon>
        <taxon>Brachionus</taxon>
    </lineage>
</organism>
<dbReference type="GO" id="GO:0061578">
    <property type="term" value="F:K63-linked deubiquitinase activity"/>
    <property type="evidence" value="ECO:0007669"/>
    <property type="project" value="TreeGrafter"/>
</dbReference>
<feature type="domain" description="OTU" evidence="8">
    <location>
        <begin position="15"/>
        <end position="138"/>
    </location>
</feature>
<proteinExistence type="inferred from homology"/>
<dbReference type="InterPro" id="IPR003323">
    <property type="entry name" value="OTU_dom"/>
</dbReference>
<gene>
    <name evidence="9" type="ORF">BpHYR1_043753</name>
</gene>
<keyword evidence="5" id="KW-0833">Ubl conjugation pathway</keyword>
<dbReference type="GO" id="GO:0016579">
    <property type="term" value="P:protein deubiquitination"/>
    <property type="evidence" value="ECO:0007669"/>
    <property type="project" value="TreeGrafter"/>
</dbReference>
<dbReference type="AlphaFoldDB" id="A0A3M7Q239"/>
<dbReference type="EMBL" id="REGN01007887">
    <property type="protein sequence ID" value="RNA05021.1"/>
    <property type="molecule type" value="Genomic_DNA"/>
</dbReference>
<dbReference type="Pfam" id="PF02338">
    <property type="entry name" value="OTU"/>
    <property type="match status" value="1"/>
</dbReference>
<evidence type="ECO:0000313" key="10">
    <source>
        <dbReference type="Proteomes" id="UP000276133"/>
    </source>
</evidence>
<dbReference type="STRING" id="10195.A0A3M7Q239"/>
<evidence type="ECO:0000256" key="3">
    <source>
        <dbReference type="ARBA" id="ARBA00012759"/>
    </source>
</evidence>
<accession>A0A3M7Q239</accession>
<dbReference type="OrthoDB" id="409956at2759"/>
<evidence type="ECO:0000256" key="5">
    <source>
        <dbReference type="ARBA" id="ARBA00022786"/>
    </source>
</evidence>
<evidence type="ECO:0000259" key="8">
    <source>
        <dbReference type="PROSITE" id="PS50802"/>
    </source>
</evidence>
<dbReference type="Gene3D" id="3.90.70.80">
    <property type="match status" value="1"/>
</dbReference>
<dbReference type="PANTHER" id="PTHR12419:SF4">
    <property type="entry name" value="OTU DOMAIN-CONTAINING PROTEIN 5"/>
    <property type="match status" value="1"/>
</dbReference>
<dbReference type="FunFam" id="3.90.70.80:FF:000018">
    <property type="entry name" value="OTU domain-containing protein 5-B"/>
    <property type="match status" value="1"/>
</dbReference>
<evidence type="ECO:0000313" key="9">
    <source>
        <dbReference type="EMBL" id="RNA05021.1"/>
    </source>
</evidence>
<evidence type="ECO:0000256" key="4">
    <source>
        <dbReference type="ARBA" id="ARBA00022670"/>
    </source>
</evidence>
<dbReference type="InterPro" id="IPR038765">
    <property type="entry name" value="Papain-like_cys_pep_sf"/>
</dbReference>
<keyword evidence="6 9" id="KW-0378">Hydrolase</keyword>
<dbReference type="PROSITE" id="PS50802">
    <property type="entry name" value="OTU"/>
    <property type="match status" value="1"/>
</dbReference>
<comment type="catalytic activity">
    <reaction evidence="1">
        <text>Thiol-dependent hydrolysis of ester, thioester, amide, peptide and isopeptide bonds formed by the C-terminal Gly of ubiquitin (a 76-residue protein attached to proteins as an intracellular targeting signal).</text>
        <dbReference type="EC" id="3.4.19.12"/>
    </reaction>
</comment>
<keyword evidence="4" id="KW-0645">Protease</keyword>
<dbReference type="InterPro" id="IPR050704">
    <property type="entry name" value="Peptidase_C85-like"/>
</dbReference>
<protein>
    <recommendedName>
        <fullName evidence="3">ubiquitinyl hydrolase 1</fullName>
        <ecNumber evidence="3">3.4.19.12</ecNumber>
    </recommendedName>
    <alternativeName>
        <fullName evidence="7">Deubiquitinating enzyme A</fullName>
    </alternativeName>
</protein>
<dbReference type="GO" id="GO:0006508">
    <property type="term" value="P:proteolysis"/>
    <property type="evidence" value="ECO:0007669"/>
    <property type="project" value="UniProtKB-KW"/>
</dbReference>
<reference evidence="9 10" key="1">
    <citation type="journal article" date="2018" name="Sci. Rep.">
        <title>Genomic signatures of local adaptation to the degree of environmental predictability in rotifers.</title>
        <authorList>
            <person name="Franch-Gras L."/>
            <person name="Hahn C."/>
            <person name="Garcia-Roger E.M."/>
            <person name="Carmona M.J."/>
            <person name="Serra M."/>
            <person name="Gomez A."/>
        </authorList>
    </citation>
    <scope>NUCLEOTIDE SEQUENCE [LARGE SCALE GENOMIC DNA]</scope>
    <source>
        <strain evidence="9">HYR1</strain>
    </source>
</reference>
<evidence type="ECO:0000256" key="6">
    <source>
        <dbReference type="ARBA" id="ARBA00022801"/>
    </source>
</evidence>
<evidence type="ECO:0000256" key="2">
    <source>
        <dbReference type="ARBA" id="ARBA00010407"/>
    </source>
</evidence>